<name>A0A8C5NMP1_JUNHY</name>
<dbReference type="Proteomes" id="UP000694408">
    <property type="component" value="Unplaced"/>
</dbReference>
<protein>
    <submittedName>
        <fullName evidence="2">Uncharacterized protein</fullName>
    </submittedName>
</protein>
<evidence type="ECO:0000256" key="1">
    <source>
        <dbReference type="SAM" id="MobiDB-lite"/>
    </source>
</evidence>
<keyword evidence="3" id="KW-1185">Reference proteome</keyword>
<organism evidence="2 3">
    <name type="scientific">Junco hyemalis</name>
    <name type="common">Dark-eyed junco</name>
    <dbReference type="NCBI Taxonomy" id="40217"/>
    <lineage>
        <taxon>Eukaryota</taxon>
        <taxon>Metazoa</taxon>
        <taxon>Chordata</taxon>
        <taxon>Craniata</taxon>
        <taxon>Vertebrata</taxon>
        <taxon>Euteleostomi</taxon>
        <taxon>Archelosauria</taxon>
        <taxon>Archosauria</taxon>
        <taxon>Dinosauria</taxon>
        <taxon>Saurischia</taxon>
        <taxon>Theropoda</taxon>
        <taxon>Coelurosauria</taxon>
        <taxon>Aves</taxon>
        <taxon>Neognathae</taxon>
        <taxon>Neoaves</taxon>
        <taxon>Telluraves</taxon>
        <taxon>Australaves</taxon>
        <taxon>Passeriformes</taxon>
        <taxon>Passerellidae</taxon>
        <taxon>Junco</taxon>
    </lineage>
</organism>
<reference evidence="2" key="1">
    <citation type="submission" date="2025-08" db="UniProtKB">
        <authorList>
            <consortium name="Ensembl"/>
        </authorList>
    </citation>
    <scope>IDENTIFICATION</scope>
</reference>
<evidence type="ECO:0000313" key="3">
    <source>
        <dbReference type="Proteomes" id="UP000694408"/>
    </source>
</evidence>
<reference evidence="2" key="2">
    <citation type="submission" date="2025-09" db="UniProtKB">
        <authorList>
            <consortium name="Ensembl"/>
        </authorList>
    </citation>
    <scope>IDENTIFICATION</scope>
</reference>
<sequence length="124" mass="13258">FLQRWCWSDSPSLARLCFPAFSVPTHWMVRTSHILGPHELLLTHPGQPSAVLPEPAGLGQEPLQTAGGWAGSSCASSRAVLEVLLSPRKRRAPLSCGLCRQGMCQSPAAPPPSLGAPWGRGKLQ</sequence>
<dbReference type="AlphaFoldDB" id="A0A8C5NMP1"/>
<evidence type="ECO:0000313" key="2">
    <source>
        <dbReference type="Ensembl" id="ENSJHYP00000010951.1"/>
    </source>
</evidence>
<proteinExistence type="predicted"/>
<accession>A0A8C5NMP1</accession>
<feature type="region of interest" description="Disordered" evidence="1">
    <location>
        <begin position="103"/>
        <end position="124"/>
    </location>
</feature>
<dbReference type="Ensembl" id="ENSJHYT00000013238.1">
    <property type="protein sequence ID" value="ENSJHYP00000010951.1"/>
    <property type="gene ID" value="ENSJHYG00000008568.1"/>
</dbReference>